<evidence type="ECO:0000313" key="1">
    <source>
        <dbReference type="EMBL" id="KAH3883449.1"/>
    </source>
</evidence>
<gene>
    <name evidence="1" type="ORF">DPMN_007406</name>
</gene>
<reference evidence="1" key="1">
    <citation type="journal article" date="2019" name="bioRxiv">
        <title>The Genome of the Zebra Mussel, Dreissena polymorpha: A Resource for Invasive Species Research.</title>
        <authorList>
            <person name="McCartney M.A."/>
            <person name="Auch B."/>
            <person name="Kono T."/>
            <person name="Mallez S."/>
            <person name="Zhang Y."/>
            <person name="Obille A."/>
            <person name="Becker A."/>
            <person name="Abrahante J.E."/>
            <person name="Garbe J."/>
            <person name="Badalamenti J.P."/>
            <person name="Herman A."/>
            <person name="Mangelson H."/>
            <person name="Liachko I."/>
            <person name="Sullivan S."/>
            <person name="Sone E.D."/>
            <person name="Koren S."/>
            <person name="Silverstein K.A.T."/>
            <person name="Beckman K.B."/>
            <person name="Gohl D.M."/>
        </authorList>
    </citation>
    <scope>NUCLEOTIDE SEQUENCE</scope>
    <source>
        <strain evidence="1">Duluth1</strain>
        <tissue evidence="1">Whole animal</tissue>
    </source>
</reference>
<organism evidence="1 2">
    <name type="scientific">Dreissena polymorpha</name>
    <name type="common">Zebra mussel</name>
    <name type="synonym">Mytilus polymorpha</name>
    <dbReference type="NCBI Taxonomy" id="45954"/>
    <lineage>
        <taxon>Eukaryota</taxon>
        <taxon>Metazoa</taxon>
        <taxon>Spiralia</taxon>
        <taxon>Lophotrochozoa</taxon>
        <taxon>Mollusca</taxon>
        <taxon>Bivalvia</taxon>
        <taxon>Autobranchia</taxon>
        <taxon>Heteroconchia</taxon>
        <taxon>Euheterodonta</taxon>
        <taxon>Imparidentia</taxon>
        <taxon>Neoheterodontei</taxon>
        <taxon>Myida</taxon>
        <taxon>Dreissenoidea</taxon>
        <taxon>Dreissenidae</taxon>
        <taxon>Dreissena</taxon>
    </lineage>
</organism>
<dbReference type="AlphaFoldDB" id="A0A9D4MXB4"/>
<sequence>MMQVFFTEDSTVKICSTVLRPAPNPACSLAHVSPALLFSRIRMIRSTNFLGRFMRLIVRLISQNLRVLFFSRGMTSDWVHSLDYN</sequence>
<evidence type="ECO:0000313" key="2">
    <source>
        <dbReference type="Proteomes" id="UP000828390"/>
    </source>
</evidence>
<protein>
    <submittedName>
        <fullName evidence="1">Uncharacterized protein</fullName>
    </submittedName>
</protein>
<keyword evidence="2" id="KW-1185">Reference proteome</keyword>
<name>A0A9D4MXB4_DREPO</name>
<proteinExistence type="predicted"/>
<comment type="caution">
    <text evidence="1">The sequence shown here is derived from an EMBL/GenBank/DDBJ whole genome shotgun (WGS) entry which is preliminary data.</text>
</comment>
<dbReference type="EMBL" id="JAIWYP010000001">
    <property type="protein sequence ID" value="KAH3883449.1"/>
    <property type="molecule type" value="Genomic_DNA"/>
</dbReference>
<reference evidence="1" key="2">
    <citation type="submission" date="2020-11" db="EMBL/GenBank/DDBJ databases">
        <authorList>
            <person name="McCartney M.A."/>
            <person name="Auch B."/>
            <person name="Kono T."/>
            <person name="Mallez S."/>
            <person name="Becker A."/>
            <person name="Gohl D.M."/>
            <person name="Silverstein K.A.T."/>
            <person name="Koren S."/>
            <person name="Bechman K.B."/>
            <person name="Herman A."/>
            <person name="Abrahante J.E."/>
            <person name="Garbe J."/>
        </authorList>
    </citation>
    <scope>NUCLEOTIDE SEQUENCE</scope>
    <source>
        <strain evidence="1">Duluth1</strain>
        <tissue evidence="1">Whole animal</tissue>
    </source>
</reference>
<dbReference type="Proteomes" id="UP000828390">
    <property type="component" value="Unassembled WGS sequence"/>
</dbReference>
<accession>A0A9D4MXB4</accession>